<dbReference type="SUPFAM" id="SSF111321">
    <property type="entry name" value="AF1104-like"/>
    <property type="match status" value="1"/>
</dbReference>
<accession>A0A0D6ES83</accession>
<comment type="catalytic activity">
    <reaction evidence="6 7">
        <text>beta-D-fructose 6-phosphate = dihydroxyacetone + D-glyceraldehyde 3-phosphate</text>
        <dbReference type="Rhea" id="RHEA:28002"/>
        <dbReference type="ChEBI" id="CHEBI:16016"/>
        <dbReference type="ChEBI" id="CHEBI:57634"/>
        <dbReference type="ChEBI" id="CHEBI:59776"/>
    </reaction>
</comment>
<keyword evidence="5 7" id="KW-0464">Manganese</keyword>
<keyword evidence="4 7" id="KW-0378">Hydrolase</keyword>
<comment type="cofactor">
    <cofactor evidence="7">
        <name>Mn(2+)</name>
        <dbReference type="ChEBI" id="CHEBI:29035"/>
    </cofactor>
    <cofactor evidence="7">
        <name>Ni(2+)</name>
        <dbReference type="ChEBI" id="CHEBI:49786"/>
    </cofactor>
</comment>
<comment type="function">
    <text evidence="7">Metal-dependent phosphatase that shows phosphatase activity against several substrates, including fructose-1-phosphate and fructose-6-phosphate. Its preference for fructose-1-phosphate, a strong glycating agent that causes DNA damage rather than a canonical yeast metabolite, suggests a damage-control function in hexose phosphate metabolism.</text>
</comment>
<evidence type="ECO:0000256" key="2">
    <source>
        <dbReference type="ARBA" id="ARBA00009519"/>
    </source>
</evidence>
<dbReference type="GO" id="GO:0005634">
    <property type="term" value="C:nucleus"/>
    <property type="evidence" value="ECO:0007669"/>
    <property type="project" value="TreeGrafter"/>
</dbReference>
<evidence type="ECO:0000256" key="6">
    <source>
        <dbReference type="ARBA" id="ARBA00048809"/>
    </source>
</evidence>
<evidence type="ECO:0000256" key="4">
    <source>
        <dbReference type="ARBA" id="ARBA00022801"/>
    </source>
</evidence>
<dbReference type="AlphaFoldDB" id="A0A0D6ES83"/>
<dbReference type="Gene3D" id="3.40.50.10880">
    <property type="entry name" value="Uncharacterised protein PF01937, DUF89, domain 3"/>
    <property type="match status" value="1"/>
</dbReference>
<dbReference type="InterPro" id="IPR002791">
    <property type="entry name" value="ARMT1-like_metal-bd"/>
</dbReference>
<name>A0A0D6ES83_SPOSA</name>
<evidence type="ECO:0000256" key="5">
    <source>
        <dbReference type="ARBA" id="ARBA00023211"/>
    </source>
</evidence>
<dbReference type="PANTHER" id="PTHR12260:SF6">
    <property type="entry name" value="DAMAGE-CONTROL PHOSPHATASE ARMT1"/>
    <property type="match status" value="1"/>
</dbReference>
<dbReference type="GO" id="GO:0097023">
    <property type="term" value="F:fructose 6-phosphate aldolase activity"/>
    <property type="evidence" value="ECO:0007669"/>
    <property type="project" value="RHEA"/>
</dbReference>
<dbReference type="EC" id="3.1.3.-" evidence="7"/>
<dbReference type="GO" id="GO:0046872">
    <property type="term" value="F:metal ion binding"/>
    <property type="evidence" value="ECO:0007669"/>
    <property type="project" value="UniProtKB-UniRule"/>
</dbReference>
<evidence type="ECO:0000256" key="7">
    <source>
        <dbReference type="RuleBase" id="RU367030"/>
    </source>
</evidence>
<dbReference type="EMBL" id="CENE01000032">
    <property type="protein sequence ID" value="CEQ42668.1"/>
    <property type="molecule type" value="Genomic_DNA"/>
</dbReference>
<keyword evidence="3 7" id="KW-0479">Metal-binding</keyword>
<dbReference type="OrthoDB" id="541375at2759"/>
<keyword evidence="10" id="KW-1185">Reference proteome</keyword>
<feature type="domain" description="Damage-control phosphatase ARMT1-like metal-binding" evidence="8">
    <location>
        <begin position="25"/>
        <end position="431"/>
    </location>
</feature>
<feature type="non-terminal residue" evidence="9">
    <location>
        <position position="1"/>
    </location>
</feature>
<sequence length="458" mass="51756">MPHWVPPVPLVSASNKESFAYESTVKRWPIILTGVVDELARINGALAGNGEEKDKVAEAKQLINDIGGLIYEMRHDRDLTPLQPTGYPDDTSHYNDELAAASPEGETRWFTASWLYAECYLYRRLRGLFATTQHWNQFDPFASQKLETWRSSAAGAAALAKSLGQLVEQGKRDDEAHLRRDYIELMEICLWGNATDLSLLTSLSHEEIQALQSVERGREFTLRDDLDHTWEYVKGLKGARFDIVLDNSGFELFTDLILADFLVTLSPFCSEVVFHPKLMPWFVSDVNPHDFVLLLDTLSDESFFPDLSDEDRRAFEVLVTRWKRYVEEGKFRLSVPKELKLGEPGGEIAEFWTTPYSFADLPTVAPELLKELQKASLVIFKGDLNYRKLVSDAAWPPTTPFHEALGPLAGKINLLSLRTCKADPVVGLQEGIAEGLDKKDPKWRVNGKYAVVSFAKKD</sequence>
<dbReference type="Proteomes" id="UP000243876">
    <property type="component" value="Unassembled WGS sequence"/>
</dbReference>
<dbReference type="Pfam" id="PF01937">
    <property type="entry name" value="ARMT1-like_dom"/>
    <property type="match status" value="1"/>
</dbReference>
<evidence type="ECO:0000313" key="9">
    <source>
        <dbReference type="EMBL" id="CEQ42668.1"/>
    </source>
</evidence>
<proteinExistence type="inferred from homology"/>
<evidence type="ECO:0000259" key="8">
    <source>
        <dbReference type="Pfam" id="PF01937"/>
    </source>
</evidence>
<gene>
    <name evidence="9" type="primary">SPOSA6832_04515</name>
</gene>
<comment type="domain">
    <text evidence="7">Subfamily III proteins have a conserved RTxK motif about 40-50 residues from the C-terminus; the threonine may be replaced by serine or cysteine.</text>
</comment>
<dbReference type="Gene3D" id="1.20.930.60">
    <property type="match status" value="1"/>
</dbReference>
<dbReference type="GO" id="GO:0103026">
    <property type="term" value="F:fructose-1-phosphatase activity"/>
    <property type="evidence" value="ECO:0007669"/>
    <property type="project" value="RHEA"/>
</dbReference>
<evidence type="ECO:0000256" key="1">
    <source>
        <dbReference type="ARBA" id="ARBA00001326"/>
    </source>
</evidence>
<evidence type="ECO:0000313" key="10">
    <source>
        <dbReference type="Proteomes" id="UP000243876"/>
    </source>
</evidence>
<organism evidence="9 10">
    <name type="scientific">Sporidiobolus salmonicolor</name>
    <name type="common">Yeast-like fungus</name>
    <name type="synonym">Sporobolomyces salmonicolor</name>
    <dbReference type="NCBI Taxonomy" id="5005"/>
    <lineage>
        <taxon>Eukaryota</taxon>
        <taxon>Fungi</taxon>
        <taxon>Dikarya</taxon>
        <taxon>Basidiomycota</taxon>
        <taxon>Pucciniomycotina</taxon>
        <taxon>Microbotryomycetes</taxon>
        <taxon>Sporidiobolales</taxon>
        <taxon>Sporidiobolaceae</taxon>
        <taxon>Sporobolomyces</taxon>
    </lineage>
</organism>
<dbReference type="InterPro" id="IPR039763">
    <property type="entry name" value="ARMT1"/>
</dbReference>
<evidence type="ECO:0000256" key="3">
    <source>
        <dbReference type="ARBA" id="ARBA00022723"/>
    </source>
</evidence>
<dbReference type="InterPro" id="IPR036075">
    <property type="entry name" value="ARMT-1-like_metal-bd_sf"/>
</dbReference>
<comment type="similarity">
    <text evidence="2 7">Belongs to the damage-control phosphatase family. Sugar phosphate phosphatase III subfamily.</text>
</comment>
<dbReference type="GO" id="GO:0006974">
    <property type="term" value="P:DNA damage response"/>
    <property type="evidence" value="ECO:0007669"/>
    <property type="project" value="TreeGrafter"/>
</dbReference>
<protein>
    <recommendedName>
        <fullName evidence="7">Sugar phosphate phosphatase</fullName>
        <ecNumber evidence="7">3.1.3.-</ecNumber>
    </recommendedName>
</protein>
<comment type="catalytic activity">
    <reaction evidence="1 7">
        <text>beta-D-fructose 1-phosphate + H2O = D-fructose + phosphate</text>
        <dbReference type="Rhea" id="RHEA:35603"/>
        <dbReference type="ChEBI" id="CHEBI:15377"/>
        <dbReference type="ChEBI" id="CHEBI:37721"/>
        <dbReference type="ChEBI" id="CHEBI:43474"/>
        <dbReference type="ChEBI" id="CHEBI:138881"/>
    </reaction>
</comment>
<reference evidence="10" key="1">
    <citation type="submission" date="2015-02" db="EMBL/GenBank/DDBJ databases">
        <authorList>
            <person name="Gon?alves P."/>
        </authorList>
    </citation>
    <scope>NUCLEOTIDE SEQUENCE [LARGE SCALE GENOMIC DNA]</scope>
</reference>
<dbReference type="PANTHER" id="PTHR12260">
    <property type="entry name" value="DAMAGE-CONTROL PHOSPHATASE ARMT1"/>
    <property type="match status" value="1"/>
</dbReference>